<protein>
    <submittedName>
        <fullName evidence="1">Uncharacterized protein</fullName>
    </submittedName>
</protein>
<comment type="caution">
    <text evidence="1">The sequence shown here is derived from an EMBL/GenBank/DDBJ whole genome shotgun (WGS) entry which is preliminary data.</text>
</comment>
<proteinExistence type="predicted"/>
<evidence type="ECO:0000313" key="1">
    <source>
        <dbReference type="EMBL" id="KAJ2769458.1"/>
    </source>
</evidence>
<dbReference type="Proteomes" id="UP001140234">
    <property type="component" value="Unassembled WGS sequence"/>
</dbReference>
<gene>
    <name evidence="1" type="ORF">IWQ57_003096</name>
</gene>
<sequence>MKSFTISSVIALVGALAGLASAHMAVISPCPRYSPKCGGTPPVPPGKALDYDIKAPISSVAKPEAVQPLCKHAVPWAAPVAKWTAGQSVTVEFQRDGAAHGGGHCQFSMSYDGGKTFAVIHEELKHCFFTGPADVNEGTVLQYTFTLPKDLPSSDTAIFAWSWVNAIGNREFYMNCADVAIKGTSQSYTGKKMVVANYPGYPTIPEFGGNYDTGLDLYKSQPMVTVNGNGGSAPAPDSAPAPGSAPGKAGDAPAAAPSSTYVAVPLPPKLVMSSAGAQEESTTCDVTPTSSAPAVGSAAAPAPTSGANDNYSDKLASGGGACQDGTLQCAGTGYQICMGGQWSPQYACGPGTACKGTGGSVFCGFA</sequence>
<name>A0ACC1JXW5_9FUNG</name>
<keyword evidence="2" id="KW-1185">Reference proteome</keyword>
<reference evidence="1" key="1">
    <citation type="submission" date="2022-07" db="EMBL/GenBank/DDBJ databases">
        <title>Phylogenomic reconstructions and comparative analyses of Kickxellomycotina fungi.</title>
        <authorList>
            <person name="Reynolds N.K."/>
            <person name="Stajich J.E."/>
            <person name="Barry K."/>
            <person name="Grigoriev I.V."/>
            <person name="Crous P."/>
            <person name="Smith M.E."/>
        </authorList>
    </citation>
    <scope>NUCLEOTIDE SEQUENCE</scope>
    <source>
        <strain evidence="1">CBS 109366</strain>
    </source>
</reference>
<dbReference type="EMBL" id="JANBUJ010000932">
    <property type="protein sequence ID" value="KAJ2769458.1"/>
    <property type="molecule type" value="Genomic_DNA"/>
</dbReference>
<organism evidence="1 2">
    <name type="scientific">Coemansia nantahalensis</name>
    <dbReference type="NCBI Taxonomy" id="2789366"/>
    <lineage>
        <taxon>Eukaryota</taxon>
        <taxon>Fungi</taxon>
        <taxon>Fungi incertae sedis</taxon>
        <taxon>Zoopagomycota</taxon>
        <taxon>Kickxellomycotina</taxon>
        <taxon>Kickxellomycetes</taxon>
        <taxon>Kickxellales</taxon>
        <taxon>Kickxellaceae</taxon>
        <taxon>Coemansia</taxon>
    </lineage>
</organism>
<evidence type="ECO:0000313" key="2">
    <source>
        <dbReference type="Proteomes" id="UP001140234"/>
    </source>
</evidence>
<accession>A0ACC1JXW5</accession>